<dbReference type="STRING" id="660025.F9G6F6"/>
<organism evidence="1">
    <name type="scientific">Fusarium oxysporum (strain Fo5176)</name>
    <name type="common">Fusarium vascular wilt</name>
    <dbReference type="NCBI Taxonomy" id="660025"/>
    <lineage>
        <taxon>Eukaryota</taxon>
        <taxon>Fungi</taxon>
        <taxon>Dikarya</taxon>
        <taxon>Ascomycota</taxon>
        <taxon>Pezizomycotina</taxon>
        <taxon>Sordariomycetes</taxon>
        <taxon>Hypocreomycetidae</taxon>
        <taxon>Hypocreales</taxon>
        <taxon>Nectriaceae</taxon>
        <taxon>Fusarium</taxon>
        <taxon>Fusarium oxysporum species complex</taxon>
    </lineage>
</organism>
<accession>F9G6F6</accession>
<comment type="caution">
    <text evidence="1">The sequence shown here is derived from an EMBL/GenBank/DDBJ whole genome shotgun (WGS) entry which is preliminary data.</text>
</comment>
<dbReference type="AlphaFoldDB" id="F9G6F6"/>
<protein>
    <submittedName>
        <fullName evidence="1">Uncharacterized protein</fullName>
    </submittedName>
</protein>
<gene>
    <name evidence="1" type="ORF">FOXB_14238</name>
</gene>
<evidence type="ECO:0000313" key="1">
    <source>
        <dbReference type="EMBL" id="EGU75251.1"/>
    </source>
</evidence>
<proteinExistence type="predicted"/>
<reference evidence="1" key="1">
    <citation type="journal article" date="2012" name="Mol. Plant Microbe Interact.">
        <title>A highly conserved effector in Fusarium oxysporum is required for full virulence on Arabidopsis.</title>
        <authorList>
            <person name="Thatcher L.F."/>
            <person name="Gardiner D.M."/>
            <person name="Kazan K."/>
            <person name="Manners J."/>
        </authorList>
    </citation>
    <scope>NUCLEOTIDE SEQUENCE [LARGE SCALE GENOMIC DNA]</scope>
    <source>
        <strain evidence="1">Fo5176</strain>
    </source>
</reference>
<name>F9G6F6_FUSOF</name>
<dbReference type="EMBL" id="AFQF01003525">
    <property type="protein sequence ID" value="EGU75251.1"/>
    <property type="molecule type" value="Genomic_DNA"/>
</dbReference>
<feature type="non-terminal residue" evidence="1">
    <location>
        <position position="115"/>
    </location>
</feature>
<sequence>MQKDTNDSSGAHLFTDETSGLISEFFDLMLSNEDELQIGAALPVRLLRTMLHHEITSATKHNVRVFETLDRLEEDVYLSPAPLNGDWSDASPLNVDWSDASPLDVDWSDAMWTVF</sequence>